<feature type="region of interest" description="Disordered" evidence="2">
    <location>
        <begin position="400"/>
        <end position="469"/>
    </location>
</feature>
<protein>
    <submittedName>
        <fullName evidence="3">Uncharacterized protein</fullName>
    </submittedName>
</protein>
<evidence type="ECO:0000313" key="4">
    <source>
        <dbReference type="Proteomes" id="UP000178912"/>
    </source>
</evidence>
<sequence length="782" mass="87539">MRCVWFKVCQLLGCGDTQARPAAIPLESHPPVMLPPAGPGKEEREERRDAFGDGNIKRAYTWFYIHIKELSSGRGPVDGFAGSGYQTQPVQTQRPTGNASGKQEPQQALQPSQLREIFNDRLTRDIAHREAREAARTGDMDLGVALADDDLKRRDEGKIHTPSDCLHAMAEKMRARRKAEAAERAAQKASQQVAEQAATRKPTAKVYQSVTLNDTVGESSQLPLHLEDGHHERIDSAIAGVQPLEQVTDFNKYMSMNKEIGESNLLPSRPTDGTCETPDSVDAGMYPHKQAAEFFENLSATRQARESVRVSLESILGSLSEETLLMTRLARVGSQFPSESMFESPQSENVLIPGPISHQILSDTLRISRAEDVSMVELVAANNQLLDLLNFESLGKDTVPRPISGPIDESTQPPSELTFGNPSRIDTPPDSKDLRWPESFFGPKEDVTSDNSSLPISESSQVPSEPMHPGDMLKPIDQLPPDSILGSQRRGYFGPLDSVDLERKTKIREPADKSNENIPALRLRGGSSQLPITSLFEGLRNGEGSSTKSADAQESQTSQNNSIVSLTQTATLVDTVECDPLFWYQLNVLAYDIRHYKVTAESQRRINGDFQYFIEPRRRVFNRLLNMRQNIPSHVNLPSSQETLKLDAIILNYIGQFDRIREGEIAKVEGRVRNPYVLKERWLSYLAPVLEEAIGIFDGGIQLEKRVWFLEMLDEHRFQPPREELEDWAREMAGCHGTATKGDLSKLERREAGKDREMGPLSYWIRKYRLSADPSSPCKEEQ</sequence>
<evidence type="ECO:0000313" key="3">
    <source>
        <dbReference type="EMBL" id="CZT03305.1"/>
    </source>
</evidence>
<feature type="compositionally biased region" description="Polar residues" evidence="2">
    <location>
        <begin position="409"/>
        <end position="421"/>
    </location>
</feature>
<dbReference type="OrthoDB" id="3552539at2759"/>
<keyword evidence="1" id="KW-0175">Coiled coil</keyword>
<accession>A0A1E1L177</accession>
<feature type="compositionally biased region" description="Polar residues" evidence="2">
    <location>
        <begin position="84"/>
        <end position="110"/>
    </location>
</feature>
<name>A0A1E1L177_9HELO</name>
<dbReference type="Proteomes" id="UP000178912">
    <property type="component" value="Unassembled WGS sequence"/>
</dbReference>
<feature type="coiled-coil region" evidence="1">
    <location>
        <begin position="172"/>
        <end position="199"/>
    </location>
</feature>
<gene>
    <name evidence="3" type="ORF">RAG0_10104</name>
</gene>
<dbReference type="EMBL" id="FJUX01000061">
    <property type="protein sequence ID" value="CZT03305.1"/>
    <property type="molecule type" value="Genomic_DNA"/>
</dbReference>
<feature type="region of interest" description="Disordered" evidence="2">
    <location>
        <begin position="26"/>
        <end position="48"/>
    </location>
</feature>
<organism evidence="3 4">
    <name type="scientific">Rhynchosporium agropyri</name>
    <dbReference type="NCBI Taxonomy" id="914238"/>
    <lineage>
        <taxon>Eukaryota</taxon>
        <taxon>Fungi</taxon>
        <taxon>Dikarya</taxon>
        <taxon>Ascomycota</taxon>
        <taxon>Pezizomycotina</taxon>
        <taxon>Leotiomycetes</taxon>
        <taxon>Helotiales</taxon>
        <taxon>Ploettnerulaceae</taxon>
        <taxon>Rhynchosporium</taxon>
    </lineage>
</organism>
<dbReference type="AlphaFoldDB" id="A0A1E1L177"/>
<reference evidence="4" key="1">
    <citation type="submission" date="2016-03" db="EMBL/GenBank/DDBJ databases">
        <authorList>
            <person name="Guldener U."/>
        </authorList>
    </citation>
    <scope>NUCLEOTIDE SEQUENCE [LARGE SCALE GENOMIC DNA]</scope>
    <source>
        <strain evidence="4">04CH-RAC-A.6.1</strain>
    </source>
</reference>
<keyword evidence="4" id="KW-1185">Reference proteome</keyword>
<feature type="compositionally biased region" description="Polar residues" evidence="2">
    <location>
        <begin position="543"/>
        <end position="560"/>
    </location>
</feature>
<evidence type="ECO:0000256" key="1">
    <source>
        <dbReference type="SAM" id="Coils"/>
    </source>
</evidence>
<proteinExistence type="predicted"/>
<evidence type="ECO:0000256" key="2">
    <source>
        <dbReference type="SAM" id="MobiDB-lite"/>
    </source>
</evidence>
<feature type="region of interest" description="Disordered" evidence="2">
    <location>
        <begin position="78"/>
        <end position="110"/>
    </location>
</feature>
<feature type="compositionally biased region" description="Basic and acidic residues" evidence="2">
    <location>
        <begin position="427"/>
        <end position="436"/>
    </location>
</feature>
<feature type="region of interest" description="Disordered" evidence="2">
    <location>
        <begin position="538"/>
        <end position="560"/>
    </location>
</feature>
<feature type="compositionally biased region" description="Polar residues" evidence="2">
    <location>
        <begin position="449"/>
        <end position="463"/>
    </location>
</feature>